<feature type="transmembrane region" description="Helical" evidence="2">
    <location>
        <begin position="20"/>
        <end position="44"/>
    </location>
</feature>
<keyword evidence="2" id="KW-0472">Membrane</keyword>
<gene>
    <name evidence="3" type="ORF">BRADI_3g41787v3</name>
</gene>
<dbReference type="Gramene" id="PNT68519">
    <property type="protein sequence ID" value="PNT68519"/>
    <property type="gene ID" value="BRADI_3g41787v3"/>
</dbReference>
<accession>A0A2K2D2L6</accession>
<evidence type="ECO:0000256" key="1">
    <source>
        <dbReference type="SAM" id="MobiDB-lite"/>
    </source>
</evidence>
<keyword evidence="5" id="KW-1185">Reference proteome</keyword>
<evidence type="ECO:0000256" key="2">
    <source>
        <dbReference type="SAM" id="Phobius"/>
    </source>
</evidence>
<evidence type="ECO:0000313" key="4">
    <source>
        <dbReference type="EnsemblPlants" id="PNT68519"/>
    </source>
</evidence>
<proteinExistence type="predicted"/>
<dbReference type="EMBL" id="CM000882">
    <property type="protein sequence ID" value="PNT68519.1"/>
    <property type="molecule type" value="Genomic_DNA"/>
</dbReference>
<dbReference type="EnsemblPlants" id="PNT68519">
    <property type="protein sequence ID" value="PNT68519"/>
    <property type="gene ID" value="BRADI_3g41787v3"/>
</dbReference>
<dbReference type="Proteomes" id="UP000008810">
    <property type="component" value="Chromosome 3"/>
</dbReference>
<name>A0A2K2D2L6_BRADI</name>
<organism evidence="3">
    <name type="scientific">Brachypodium distachyon</name>
    <name type="common">Purple false brome</name>
    <name type="synonym">Trachynia distachya</name>
    <dbReference type="NCBI Taxonomy" id="15368"/>
    <lineage>
        <taxon>Eukaryota</taxon>
        <taxon>Viridiplantae</taxon>
        <taxon>Streptophyta</taxon>
        <taxon>Embryophyta</taxon>
        <taxon>Tracheophyta</taxon>
        <taxon>Spermatophyta</taxon>
        <taxon>Magnoliopsida</taxon>
        <taxon>Liliopsida</taxon>
        <taxon>Poales</taxon>
        <taxon>Poaceae</taxon>
        <taxon>BOP clade</taxon>
        <taxon>Pooideae</taxon>
        <taxon>Stipodae</taxon>
        <taxon>Brachypodieae</taxon>
        <taxon>Brachypodium</taxon>
    </lineage>
</organism>
<reference evidence="4" key="3">
    <citation type="submission" date="2018-08" db="UniProtKB">
        <authorList>
            <consortium name="EnsemblPlants"/>
        </authorList>
    </citation>
    <scope>IDENTIFICATION</scope>
    <source>
        <strain evidence="4">cv. Bd21</strain>
    </source>
</reference>
<dbReference type="InParanoid" id="A0A2K2D2L6"/>
<evidence type="ECO:0000313" key="5">
    <source>
        <dbReference type="Proteomes" id="UP000008810"/>
    </source>
</evidence>
<reference evidence="3 4" key="1">
    <citation type="journal article" date="2010" name="Nature">
        <title>Genome sequencing and analysis of the model grass Brachypodium distachyon.</title>
        <authorList>
            <consortium name="International Brachypodium Initiative"/>
        </authorList>
    </citation>
    <scope>NUCLEOTIDE SEQUENCE [LARGE SCALE GENOMIC DNA]</scope>
    <source>
        <strain evidence="3 4">Bd21</strain>
    </source>
</reference>
<feature type="region of interest" description="Disordered" evidence="1">
    <location>
        <begin position="54"/>
        <end position="79"/>
    </location>
</feature>
<keyword evidence="2" id="KW-1133">Transmembrane helix</keyword>
<evidence type="ECO:0000313" key="3">
    <source>
        <dbReference type="EMBL" id="PNT68519.1"/>
    </source>
</evidence>
<reference evidence="3" key="2">
    <citation type="submission" date="2017-06" db="EMBL/GenBank/DDBJ databases">
        <title>WGS assembly of Brachypodium distachyon.</title>
        <authorList>
            <consortium name="The International Brachypodium Initiative"/>
            <person name="Lucas S."/>
            <person name="Harmon-Smith M."/>
            <person name="Lail K."/>
            <person name="Tice H."/>
            <person name="Grimwood J."/>
            <person name="Bruce D."/>
            <person name="Barry K."/>
            <person name="Shu S."/>
            <person name="Lindquist E."/>
            <person name="Wang M."/>
            <person name="Pitluck S."/>
            <person name="Vogel J.P."/>
            <person name="Garvin D.F."/>
            <person name="Mockler T.C."/>
            <person name="Schmutz J."/>
            <person name="Rokhsar D."/>
            <person name="Bevan M.W."/>
        </authorList>
    </citation>
    <scope>NUCLEOTIDE SEQUENCE</scope>
    <source>
        <strain evidence="3">Bd21</strain>
    </source>
</reference>
<protein>
    <submittedName>
        <fullName evidence="3 4">Uncharacterized protein</fullName>
    </submittedName>
</protein>
<sequence length="103" mass="11173">MVCLGIVECQHVHRSALDYFLAILVVVAAIVAARLLVCAVAHCLGDYFGGASHHHHHHHSPTSTDVDEDTVTEHRRADWQERQPPEVVEVVAVVPAGQGNVIG</sequence>
<dbReference type="AlphaFoldDB" id="A0A2K2D2L6"/>
<keyword evidence="2" id="KW-0812">Transmembrane</keyword>